<sequence length="334" mass="37677">MTEFIVFVLAIAILLYVLLGGADFGAGIVELVSGKKGMDTISKAIAPVWEANHVWLILAVVIIFNGFPKVFATLTTYLHIPVFIVLLGIIFRGTAFTFRYYDTANDNTHKYYTQFFRISSLLTPFFLGVTLGAIMMGKIPSHVEGIFYDSFIQPWFNLFAFTTGIFLTILFAWLAAIYLLGESNDKQSYLTFSRTARILFVLLVVSGLGVFVASELYELNFFSRFIHSPVAIICVVIATVVIPFLWQQIKRHNILVSRFLAGVQTACILTGWFAIQFPVMVYLADGSHLTIWNSRAPEKTMTLLVYALIAGILLIFPAFAYLFKVFKFRQDKQQ</sequence>
<dbReference type="EMBL" id="AP018694">
    <property type="protein sequence ID" value="BBE16507.1"/>
    <property type="molecule type" value="Genomic_DNA"/>
</dbReference>
<feature type="transmembrane region" description="Helical" evidence="7">
    <location>
        <begin position="44"/>
        <end position="64"/>
    </location>
</feature>
<dbReference type="RefSeq" id="WP_318349576.1">
    <property type="nucleotide sequence ID" value="NZ_AP018694.1"/>
</dbReference>
<dbReference type="GO" id="GO:0005886">
    <property type="term" value="C:plasma membrane"/>
    <property type="evidence" value="ECO:0007669"/>
    <property type="project" value="UniProtKB-SubCell"/>
</dbReference>
<keyword evidence="9" id="KW-1185">Reference proteome</keyword>
<evidence type="ECO:0000256" key="7">
    <source>
        <dbReference type="SAM" id="Phobius"/>
    </source>
</evidence>
<protein>
    <submittedName>
        <fullName evidence="8">Cytochrome bd2, subunit II</fullName>
    </submittedName>
</protein>
<evidence type="ECO:0000256" key="5">
    <source>
        <dbReference type="ARBA" id="ARBA00022989"/>
    </source>
</evidence>
<dbReference type="PANTHER" id="PTHR43141">
    <property type="entry name" value="CYTOCHROME BD2 SUBUNIT II"/>
    <property type="match status" value="1"/>
</dbReference>
<evidence type="ECO:0000256" key="1">
    <source>
        <dbReference type="ARBA" id="ARBA00004651"/>
    </source>
</evidence>
<feature type="transmembrane region" description="Helical" evidence="7">
    <location>
        <begin position="155"/>
        <end position="180"/>
    </location>
</feature>
<dbReference type="InterPro" id="IPR003317">
    <property type="entry name" value="Cyt-d_oxidase_su2"/>
</dbReference>
<accession>A0A5K7S4T2</accession>
<evidence type="ECO:0000313" key="9">
    <source>
        <dbReference type="Proteomes" id="UP001193389"/>
    </source>
</evidence>
<feature type="transmembrane region" description="Helical" evidence="7">
    <location>
        <begin position="225"/>
        <end position="246"/>
    </location>
</feature>
<keyword evidence="6 7" id="KW-0472">Membrane</keyword>
<proteinExistence type="inferred from homology"/>
<dbReference type="Pfam" id="PF02322">
    <property type="entry name" value="Cyt_bd_oxida_II"/>
    <property type="match status" value="1"/>
</dbReference>
<feature type="transmembrane region" description="Helical" evidence="7">
    <location>
        <begin position="6"/>
        <end position="32"/>
    </location>
</feature>
<feature type="transmembrane region" description="Helical" evidence="7">
    <location>
        <begin position="115"/>
        <end position="135"/>
    </location>
</feature>
<feature type="transmembrane region" description="Helical" evidence="7">
    <location>
        <begin position="192"/>
        <end position="213"/>
    </location>
</feature>
<feature type="transmembrane region" description="Helical" evidence="7">
    <location>
        <begin position="303"/>
        <end position="323"/>
    </location>
</feature>
<dbReference type="AlphaFoldDB" id="A0A5K7S4T2"/>
<evidence type="ECO:0000313" key="8">
    <source>
        <dbReference type="EMBL" id="BBE16507.1"/>
    </source>
</evidence>
<dbReference type="Proteomes" id="UP001193389">
    <property type="component" value="Chromosome"/>
</dbReference>
<evidence type="ECO:0000256" key="2">
    <source>
        <dbReference type="ARBA" id="ARBA00007543"/>
    </source>
</evidence>
<dbReference type="GO" id="GO:0016682">
    <property type="term" value="F:oxidoreductase activity, acting on diphenols and related substances as donors, oxygen as acceptor"/>
    <property type="evidence" value="ECO:0007669"/>
    <property type="project" value="TreeGrafter"/>
</dbReference>
<feature type="transmembrane region" description="Helical" evidence="7">
    <location>
        <begin position="258"/>
        <end position="283"/>
    </location>
</feature>
<dbReference type="GO" id="GO:0070069">
    <property type="term" value="C:cytochrome complex"/>
    <property type="evidence" value="ECO:0007669"/>
    <property type="project" value="TreeGrafter"/>
</dbReference>
<keyword evidence="4 7" id="KW-0812">Transmembrane</keyword>
<evidence type="ECO:0000256" key="4">
    <source>
        <dbReference type="ARBA" id="ARBA00022692"/>
    </source>
</evidence>
<keyword evidence="3" id="KW-1003">Cell membrane</keyword>
<feature type="transmembrane region" description="Helical" evidence="7">
    <location>
        <begin position="76"/>
        <end position="95"/>
    </location>
</feature>
<reference evidence="8" key="1">
    <citation type="journal article" date="2020" name="Int. J. Syst. Evol. Microbiol.">
        <title>Aquipluma nitroreducens gen. nov. sp. nov., a novel facultatively anaerobic bacterium isolated from a freshwater lake.</title>
        <authorList>
            <person name="Watanabe M."/>
            <person name="Kojima H."/>
            <person name="Fukui M."/>
        </authorList>
    </citation>
    <scope>NUCLEOTIDE SEQUENCE</scope>
    <source>
        <strain evidence="8">MeG22</strain>
    </source>
</reference>
<keyword evidence="5 7" id="KW-1133">Transmembrane helix</keyword>
<evidence type="ECO:0000256" key="6">
    <source>
        <dbReference type="ARBA" id="ARBA00023136"/>
    </source>
</evidence>
<gene>
    <name evidence="8" type="ORF">AQPE_0646</name>
</gene>
<name>A0A5K7S4T2_9BACT</name>
<comment type="similarity">
    <text evidence="2">Belongs to the cytochrome ubiquinol oxidase subunit 2 family.</text>
</comment>
<dbReference type="GO" id="GO:0009055">
    <property type="term" value="F:electron transfer activity"/>
    <property type="evidence" value="ECO:0007669"/>
    <property type="project" value="TreeGrafter"/>
</dbReference>
<dbReference type="KEGG" id="anf:AQPE_0646"/>
<organism evidence="8 9">
    <name type="scientific">Aquipluma nitroreducens</name>
    <dbReference type="NCBI Taxonomy" id="2010828"/>
    <lineage>
        <taxon>Bacteria</taxon>
        <taxon>Pseudomonadati</taxon>
        <taxon>Bacteroidota</taxon>
        <taxon>Bacteroidia</taxon>
        <taxon>Marinilabiliales</taxon>
        <taxon>Prolixibacteraceae</taxon>
        <taxon>Aquipluma</taxon>
    </lineage>
</organism>
<comment type="subcellular location">
    <subcellularLocation>
        <location evidence="1">Cell membrane</location>
        <topology evidence="1">Multi-pass membrane protein</topology>
    </subcellularLocation>
</comment>
<dbReference type="GO" id="GO:0019646">
    <property type="term" value="P:aerobic electron transport chain"/>
    <property type="evidence" value="ECO:0007669"/>
    <property type="project" value="TreeGrafter"/>
</dbReference>
<dbReference type="PANTHER" id="PTHR43141:SF4">
    <property type="entry name" value="CYTOCHROME BD2 SUBUNIT II"/>
    <property type="match status" value="1"/>
</dbReference>
<evidence type="ECO:0000256" key="3">
    <source>
        <dbReference type="ARBA" id="ARBA00022475"/>
    </source>
</evidence>